<feature type="region of interest" description="Disordered" evidence="1">
    <location>
        <begin position="59"/>
        <end position="124"/>
    </location>
</feature>
<feature type="compositionally biased region" description="Polar residues" evidence="1">
    <location>
        <begin position="85"/>
        <end position="103"/>
    </location>
</feature>
<sequence length="124" mass="13560">MSGSSDAPINLGFAAFIMSATRDTFCNLQRMEIPRPQISGLEFVPTRGRLGFYKSIQKSIPTAPRRPPLSEVHFTAPPPDYDTACNLNDHAQTGAANLSSASGNHEVRRSVSTRNNQGSKNREK</sequence>
<dbReference type="AlphaFoldDB" id="A0A915AV60"/>
<protein>
    <submittedName>
        <fullName evidence="3">Uncharacterized protein</fullName>
    </submittedName>
</protein>
<evidence type="ECO:0000313" key="3">
    <source>
        <dbReference type="WBParaSite" id="PgR017X_g090_t01"/>
    </source>
</evidence>
<evidence type="ECO:0000313" key="2">
    <source>
        <dbReference type="Proteomes" id="UP000887569"/>
    </source>
</evidence>
<accession>A0A915AV60</accession>
<organism evidence="2 3">
    <name type="scientific">Parascaris univalens</name>
    <name type="common">Nematode worm</name>
    <dbReference type="NCBI Taxonomy" id="6257"/>
    <lineage>
        <taxon>Eukaryota</taxon>
        <taxon>Metazoa</taxon>
        <taxon>Ecdysozoa</taxon>
        <taxon>Nematoda</taxon>
        <taxon>Chromadorea</taxon>
        <taxon>Rhabditida</taxon>
        <taxon>Spirurina</taxon>
        <taxon>Ascaridomorpha</taxon>
        <taxon>Ascaridoidea</taxon>
        <taxon>Ascarididae</taxon>
        <taxon>Parascaris</taxon>
    </lineage>
</organism>
<feature type="compositionally biased region" description="Polar residues" evidence="1">
    <location>
        <begin position="110"/>
        <end position="124"/>
    </location>
</feature>
<evidence type="ECO:0000256" key="1">
    <source>
        <dbReference type="SAM" id="MobiDB-lite"/>
    </source>
</evidence>
<dbReference type="WBParaSite" id="PgR017X_g090_t01">
    <property type="protein sequence ID" value="PgR017X_g090_t01"/>
    <property type="gene ID" value="PgR017X_g090"/>
</dbReference>
<proteinExistence type="predicted"/>
<keyword evidence="2" id="KW-1185">Reference proteome</keyword>
<dbReference type="Proteomes" id="UP000887569">
    <property type="component" value="Unplaced"/>
</dbReference>
<name>A0A915AV60_PARUN</name>
<reference evidence="3" key="1">
    <citation type="submission" date="2022-11" db="UniProtKB">
        <authorList>
            <consortium name="WormBaseParasite"/>
        </authorList>
    </citation>
    <scope>IDENTIFICATION</scope>
</reference>